<feature type="transmembrane region" description="Helical" evidence="5">
    <location>
        <begin position="195"/>
        <end position="214"/>
    </location>
</feature>
<evidence type="ECO:0000313" key="8">
    <source>
        <dbReference type="Proteomes" id="UP000683360"/>
    </source>
</evidence>
<evidence type="ECO:0000256" key="5">
    <source>
        <dbReference type="SAM" id="Phobius"/>
    </source>
</evidence>
<evidence type="ECO:0000256" key="4">
    <source>
        <dbReference type="ARBA" id="ARBA00023136"/>
    </source>
</evidence>
<keyword evidence="2 5" id="KW-0812">Transmembrane</keyword>
<feature type="transmembrane region" description="Helical" evidence="5">
    <location>
        <begin position="226"/>
        <end position="249"/>
    </location>
</feature>
<evidence type="ECO:0000256" key="2">
    <source>
        <dbReference type="ARBA" id="ARBA00022692"/>
    </source>
</evidence>
<dbReference type="Proteomes" id="UP000683360">
    <property type="component" value="Unassembled WGS sequence"/>
</dbReference>
<comment type="caution">
    <text evidence="7">The sequence shown here is derived from an EMBL/GenBank/DDBJ whole genome shotgun (WGS) entry which is preliminary data.</text>
</comment>
<dbReference type="Gene3D" id="1.20.120.350">
    <property type="entry name" value="Voltage-gated potassium channels. Chain C"/>
    <property type="match status" value="1"/>
</dbReference>
<protein>
    <submittedName>
        <fullName evidence="7">SLC9A10_11</fullName>
    </submittedName>
</protein>
<accession>A0A8S3QY82</accession>
<dbReference type="EMBL" id="CAJPWZ010000752">
    <property type="protein sequence ID" value="CAG2200601.1"/>
    <property type="molecule type" value="Genomic_DNA"/>
</dbReference>
<keyword evidence="4 5" id="KW-0472">Membrane</keyword>
<feature type="domain" description="Ion transport" evidence="6">
    <location>
        <begin position="192"/>
        <end position="314"/>
    </location>
</feature>
<evidence type="ECO:0000256" key="1">
    <source>
        <dbReference type="ARBA" id="ARBA00004141"/>
    </source>
</evidence>
<reference evidence="7" key="1">
    <citation type="submission" date="2021-03" db="EMBL/GenBank/DDBJ databases">
        <authorList>
            <person name="Bekaert M."/>
        </authorList>
    </citation>
    <scope>NUCLEOTIDE SEQUENCE</scope>
</reference>
<keyword evidence="8" id="KW-1185">Reference proteome</keyword>
<dbReference type="GO" id="GO:0001518">
    <property type="term" value="C:voltage-gated sodium channel complex"/>
    <property type="evidence" value="ECO:0007669"/>
    <property type="project" value="TreeGrafter"/>
</dbReference>
<sequence length="629" mass="73783">MSDTSPAKRMAMANSLRFLQDVRDKTLNMLKTDRFLADADWDTVEKSSEIVDPYKTTDEEAQIDDSLDIRPNAICPDCDCKLPCMYTRKEMKDMTDEAVLRMLKAEKMSYWRQFEQGMISREGVRKLQECTDIAADKKGRFVDVEDVKKSWEIPKIYIKLKKFFKRFVVELIPEPPKSTCLTVLYKIFKHAAFSIFLYCVIALDMANVTLSVISEYLDAIHDHKEIFRSLNVVFVSFYIVEAVAKIVLVKKYYFTVCWNNLCLAIIFIGIVDVCLSFSLPSVYGNNHHIVHIVLVVFILLRVIRLFRLLEPLVPLFLGLMKLLISQQLSYGYDVGRGYVAGEEEVRKLIDHMVDQREIAKSLKQASDNGRLDVIRCLGMLQKQHPDIALSIKTRQAIRSVLNSLRDGIHELLMDGILEEADGHKLEKVRGIFAGRTKPPDKMLNNVFWLRHEPTLIEYIKRIHKGRNKPPDKMLNNVFWLRHEPILIEYIKRIHKGRTKPPDKMLNNVIWLRHEPSYRIHKGRNKPTYSYRIHKGRNIPPDKMLNNVFWLRHEPTLIEYIKKIHNGRNKPPDKMLNNVFWLRHEPTLIEYIKVGIYIPDKMLNNVFWLRHEPILIEYIKVERINLQIKC</sequence>
<feature type="transmembrane region" description="Helical" evidence="5">
    <location>
        <begin position="289"/>
        <end position="306"/>
    </location>
</feature>
<comment type="subcellular location">
    <subcellularLocation>
        <location evidence="1">Membrane</location>
        <topology evidence="1">Multi-pass membrane protein</topology>
    </subcellularLocation>
</comment>
<evidence type="ECO:0000259" key="6">
    <source>
        <dbReference type="Pfam" id="PF00520"/>
    </source>
</evidence>
<organism evidence="7 8">
    <name type="scientific">Mytilus edulis</name>
    <name type="common">Blue mussel</name>
    <dbReference type="NCBI Taxonomy" id="6550"/>
    <lineage>
        <taxon>Eukaryota</taxon>
        <taxon>Metazoa</taxon>
        <taxon>Spiralia</taxon>
        <taxon>Lophotrochozoa</taxon>
        <taxon>Mollusca</taxon>
        <taxon>Bivalvia</taxon>
        <taxon>Autobranchia</taxon>
        <taxon>Pteriomorphia</taxon>
        <taxon>Mytilida</taxon>
        <taxon>Mytiloidea</taxon>
        <taxon>Mytilidae</taxon>
        <taxon>Mytilinae</taxon>
        <taxon>Mytilus</taxon>
    </lineage>
</organism>
<evidence type="ECO:0000256" key="3">
    <source>
        <dbReference type="ARBA" id="ARBA00022989"/>
    </source>
</evidence>
<dbReference type="Pfam" id="PF00520">
    <property type="entry name" value="Ion_trans"/>
    <property type="match status" value="1"/>
</dbReference>
<dbReference type="OrthoDB" id="441412at2759"/>
<dbReference type="PANTHER" id="PTHR10037:SF62">
    <property type="entry name" value="SODIUM CHANNEL PROTEIN 60E"/>
    <property type="match status" value="1"/>
</dbReference>
<dbReference type="InterPro" id="IPR043203">
    <property type="entry name" value="VGCC_Ca_Na"/>
</dbReference>
<keyword evidence="3 5" id="KW-1133">Transmembrane helix</keyword>
<gene>
    <name evidence="7" type="ORF">MEDL_15222</name>
</gene>
<name>A0A8S3QY82_MYTED</name>
<dbReference type="AlphaFoldDB" id="A0A8S3QY82"/>
<evidence type="ECO:0000313" key="7">
    <source>
        <dbReference type="EMBL" id="CAG2200601.1"/>
    </source>
</evidence>
<dbReference type="InterPro" id="IPR005821">
    <property type="entry name" value="Ion_trans_dom"/>
</dbReference>
<feature type="transmembrane region" description="Helical" evidence="5">
    <location>
        <begin position="261"/>
        <end position="283"/>
    </location>
</feature>
<proteinExistence type="predicted"/>
<dbReference type="SUPFAM" id="SSF81324">
    <property type="entry name" value="Voltage-gated potassium channels"/>
    <property type="match status" value="1"/>
</dbReference>
<dbReference type="GO" id="GO:0005248">
    <property type="term" value="F:voltage-gated sodium channel activity"/>
    <property type="evidence" value="ECO:0007669"/>
    <property type="project" value="TreeGrafter"/>
</dbReference>
<dbReference type="InterPro" id="IPR027359">
    <property type="entry name" value="Volt_channel_dom_sf"/>
</dbReference>
<dbReference type="PANTHER" id="PTHR10037">
    <property type="entry name" value="VOLTAGE-GATED CATION CHANNEL CALCIUM AND SODIUM"/>
    <property type="match status" value="1"/>
</dbReference>